<gene>
    <name evidence="1" type="ORF">FPZ22_00030</name>
</gene>
<evidence type="ECO:0000313" key="1">
    <source>
        <dbReference type="EMBL" id="QDW65501.1"/>
    </source>
</evidence>
<reference evidence="1 2" key="1">
    <citation type="submission" date="2019-07" db="EMBL/GenBank/DDBJ databases">
        <title>Full genome sequence of Luteimonas sp. Gr-4.</title>
        <authorList>
            <person name="Im W.-T."/>
        </authorList>
    </citation>
    <scope>NUCLEOTIDE SEQUENCE [LARGE SCALE GENOMIC DNA]</scope>
    <source>
        <strain evidence="1 2">Gr-4</strain>
    </source>
</reference>
<protein>
    <submittedName>
        <fullName evidence="1">Uncharacterized protein</fullName>
    </submittedName>
</protein>
<proteinExistence type="predicted"/>
<dbReference type="EMBL" id="CP042218">
    <property type="protein sequence ID" value="QDW65501.1"/>
    <property type="molecule type" value="Genomic_DNA"/>
</dbReference>
<dbReference type="OrthoDB" id="5287431at2"/>
<dbReference type="AlphaFoldDB" id="A0A518N0R0"/>
<name>A0A518N0R0_9GAMM</name>
<keyword evidence="2" id="KW-1185">Reference proteome</keyword>
<dbReference type="Proteomes" id="UP000316584">
    <property type="component" value="Chromosome"/>
</dbReference>
<organism evidence="1 2">
    <name type="scientific">Luteimonas granuli</name>
    <dbReference type="NCBI Taxonomy" id="1176533"/>
    <lineage>
        <taxon>Bacteria</taxon>
        <taxon>Pseudomonadati</taxon>
        <taxon>Pseudomonadota</taxon>
        <taxon>Gammaproteobacteria</taxon>
        <taxon>Lysobacterales</taxon>
        <taxon>Lysobacteraceae</taxon>
        <taxon>Luteimonas</taxon>
    </lineage>
</organism>
<evidence type="ECO:0000313" key="2">
    <source>
        <dbReference type="Proteomes" id="UP000316584"/>
    </source>
</evidence>
<dbReference type="KEGG" id="lug:FPZ22_00030"/>
<sequence length="233" mass="24939">MIVARLARATLGARSKVDWLRSRTITTASSDLIARGSSTISTDFNARGARFPPLGSSNGARPALGHAQRQGGFVPAAVPVDDRIRPAPAARGEPGTASAQPVFPLANMCSHDQYNTTVYGLRRLVAASSASAGVLFIHREDIAALGIDRVDLEPCDDGVRRQAKRFAGEYAIARLPGGLPSETNRWCRCRAMPKSRARRPRSRSPWCFPIAPGSASAVAPARDISLRRCPIDA</sequence>
<accession>A0A518N0R0</accession>